<dbReference type="EMBL" id="JASBWR010000040">
    <property type="protein sequence ID" value="KAJ9104338.1"/>
    <property type="molecule type" value="Genomic_DNA"/>
</dbReference>
<evidence type="ECO:0000313" key="2">
    <source>
        <dbReference type="Proteomes" id="UP001241377"/>
    </source>
</evidence>
<reference evidence="1" key="1">
    <citation type="submission" date="2023-04" db="EMBL/GenBank/DDBJ databases">
        <title>Draft Genome sequencing of Naganishia species isolated from polar environments using Oxford Nanopore Technology.</title>
        <authorList>
            <person name="Leo P."/>
            <person name="Venkateswaran K."/>
        </authorList>
    </citation>
    <scope>NUCLEOTIDE SEQUENCE</scope>
    <source>
        <strain evidence="1">MNA-CCFEE 5261</strain>
    </source>
</reference>
<proteinExistence type="predicted"/>
<evidence type="ECO:0000313" key="1">
    <source>
        <dbReference type="EMBL" id="KAJ9104338.1"/>
    </source>
</evidence>
<keyword evidence="2" id="KW-1185">Reference proteome</keyword>
<organism evidence="1 2">
    <name type="scientific">Naganishia cerealis</name>
    <dbReference type="NCBI Taxonomy" id="610337"/>
    <lineage>
        <taxon>Eukaryota</taxon>
        <taxon>Fungi</taxon>
        <taxon>Dikarya</taxon>
        <taxon>Basidiomycota</taxon>
        <taxon>Agaricomycotina</taxon>
        <taxon>Tremellomycetes</taxon>
        <taxon>Filobasidiales</taxon>
        <taxon>Filobasidiaceae</taxon>
        <taxon>Naganishia</taxon>
    </lineage>
</organism>
<comment type="caution">
    <text evidence="1">The sequence shown here is derived from an EMBL/GenBank/DDBJ whole genome shotgun (WGS) entry which is preliminary data.</text>
</comment>
<sequence length="266" mass="29575">MFNGIGLATTKGSSTNGYVVRNLSHLRPRDGPPGGRPGEFGSGFGGPDDGPPIHRQPDQGILDHERKRKVEVRCMELRDALEDKGVDEDTIEEQVAALRARLIAQTTTTSHSDIRQLKSSDTHGRAAAKQAEMNKMGRALGINAGYVEGNAFNRKDAEMERIEKAQRREESERRHAENLLKKEKERERREAEFKEQERLRRRQEYYARLEAEKIPAKTTKGILFLGFCSFPVAQPTAAPPSDGIAFTFFASSSQPSPGVKVTLTSA</sequence>
<protein>
    <submittedName>
        <fullName evidence="1">Uncharacterized protein</fullName>
    </submittedName>
</protein>
<gene>
    <name evidence="1" type="ORF">QFC19_003980</name>
</gene>
<name>A0ACC2VYP6_9TREE</name>
<dbReference type="Proteomes" id="UP001241377">
    <property type="component" value="Unassembled WGS sequence"/>
</dbReference>
<accession>A0ACC2VYP6</accession>